<keyword evidence="2" id="KW-1185">Reference proteome</keyword>
<protein>
    <submittedName>
        <fullName evidence="1">Uncharacterized protein</fullName>
    </submittedName>
</protein>
<evidence type="ECO:0000313" key="1">
    <source>
        <dbReference type="EMBL" id="MFH6983583.1"/>
    </source>
</evidence>
<comment type="caution">
    <text evidence="1">The sequence shown here is derived from an EMBL/GenBank/DDBJ whole genome shotgun (WGS) entry which is preliminary data.</text>
</comment>
<accession>A0ABW7N7I9</accession>
<organism evidence="1 2">
    <name type="scientific">Marinoscillum luteum</name>
    <dbReference type="NCBI Taxonomy" id="861051"/>
    <lineage>
        <taxon>Bacteria</taxon>
        <taxon>Pseudomonadati</taxon>
        <taxon>Bacteroidota</taxon>
        <taxon>Cytophagia</taxon>
        <taxon>Cytophagales</taxon>
        <taxon>Reichenbachiellaceae</taxon>
        <taxon>Marinoscillum</taxon>
    </lineage>
</organism>
<evidence type="ECO:0000313" key="2">
    <source>
        <dbReference type="Proteomes" id="UP001610063"/>
    </source>
</evidence>
<reference evidence="1 2" key="1">
    <citation type="journal article" date="2013" name="Int. J. Syst. Evol. Microbiol.">
        <title>Marinoscillum luteum sp. nov., isolated from marine sediment.</title>
        <authorList>
            <person name="Cha I.T."/>
            <person name="Park S.J."/>
            <person name="Kim S.J."/>
            <person name="Kim J.G."/>
            <person name="Jung M.Y."/>
            <person name="Shin K.S."/>
            <person name="Kwon K.K."/>
            <person name="Yang S.H."/>
            <person name="Seo Y.S."/>
            <person name="Rhee S.K."/>
        </authorList>
    </citation>
    <scope>NUCLEOTIDE SEQUENCE [LARGE SCALE GENOMIC DNA]</scope>
    <source>
        <strain evidence="1 2">KCTC 23939</strain>
    </source>
</reference>
<dbReference type="Proteomes" id="UP001610063">
    <property type="component" value="Unassembled WGS sequence"/>
</dbReference>
<name>A0ABW7N7I9_9BACT</name>
<sequence>MSYLFESYHQIICGNDNPTEESFLKKETARVIRKLDKELFKAKSTKEARFYIRKTELAITNLELQIELRAKENDSKSTANILKLCSSGLDDIRFHLETAYKIYRDEDTLLSKKMIGIYATNLEMSIHRLKKLLVLNNIDPTLGKIINHSIERHFTEPEALITQRKLDYLSYFIDELINFMDSMEKIEEHHLLKFLCILNFNNVAILTYMCETHQKYTSEVEDPIQLLEYLQDIKTSLNNIPVNHNHQFNPKLLDLRTLVQQWLKEEIAKTKKSLQNTKLANPEPKLKFNHSVDTTTAFFRLLYDAGVTSSGANHTIRWIGKSISSKNQQTISLQSIQRKFFDKHTDKQPLKDLVLHLLNYLNRK</sequence>
<dbReference type="RefSeq" id="WP_395417132.1">
    <property type="nucleotide sequence ID" value="NZ_JBIPKE010000015.1"/>
</dbReference>
<gene>
    <name evidence="1" type="ORF">ACHKAR_09045</name>
</gene>
<dbReference type="EMBL" id="JBIPKE010000015">
    <property type="protein sequence ID" value="MFH6983583.1"/>
    <property type="molecule type" value="Genomic_DNA"/>
</dbReference>
<proteinExistence type="predicted"/>